<dbReference type="PANTHER" id="PTHR40599:SF1">
    <property type="entry name" value="[CITRATE [PRO-3S]-LYASE] LIGASE"/>
    <property type="match status" value="1"/>
</dbReference>
<keyword evidence="4" id="KW-0456">Lyase</keyword>
<evidence type="ECO:0000256" key="1">
    <source>
        <dbReference type="ARBA" id="ARBA00022741"/>
    </source>
</evidence>
<proteinExistence type="predicted"/>
<feature type="domain" description="Citrate lyase ligase C-terminal" evidence="3">
    <location>
        <begin position="25"/>
        <end position="205"/>
    </location>
</feature>
<dbReference type="AlphaFoldDB" id="A0A0K9CM76"/>
<dbReference type="GO" id="GO:0016829">
    <property type="term" value="F:lyase activity"/>
    <property type="evidence" value="ECO:0007669"/>
    <property type="project" value="UniProtKB-KW"/>
</dbReference>
<dbReference type="SUPFAM" id="SSF52374">
    <property type="entry name" value="Nucleotidylyl transferase"/>
    <property type="match status" value="1"/>
</dbReference>
<dbReference type="Gene3D" id="3.40.50.620">
    <property type="entry name" value="HUPs"/>
    <property type="match status" value="1"/>
</dbReference>
<reference evidence="5" key="1">
    <citation type="submission" date="2009-02" db="EMBL/GenBank/DDBJ databases">
        <title>The Genome Sequence of Shigella sp. D9.</title>
        <authorList>
            <consortium name="The Broad Institute Genome Sequencing Platform"/>
            <person name="Ward D."/>
            <person name="Young S.K."/>
            <person name="Kodira C.D."/>
            <person name="Zeng Q."/>
            <person name="Koehrsen M."/>
            <person name="Alvarado L."/>
            <person name="Berlin A."/>
            <person name="Borenstein D."/>
            <person name="Chen Z."/>
            <person name="Engels R."/>
            <person name="Freedman E."/>
            <person name="Gellesch M."/>
            <person name="Goldberg J."/>
            <person name="Griggs A."/>
            <person name="Gujja S."/>
            <person name="Heiman D."/>
            <person name="Hepburn T."/>
            <person name="Howarth C."/>
            <person name="Jen D."/>
            <person name="Larson L."/>
            <person name="Lewis B."/>
            <person name="Mehta T."/>
            <person name="Park D."/>
            <person name="Pearson M."/>
            <person name="Roberts A."/>
            <person name="Saif S."/>
            <person name="Shea T."/>
            <person name="Shenoy N."/>
            <person name="Sisk P."/>
            <person name="Stolte C."/>
            <person name="Sykes S."/>
            <person name="Walk T."/>
            <person name="White J."/>
            <person name="Yandava C."/>
            <person name="Allen-Vercoe E."/>
            <person name="Strauss J."/>
            <person name="Sibley C."/>
            <person name="White A."/>
            <person name="Ambrose C."/>
            <person name="Lander E."/>
            <person name="Nusbaum C."/>
            <person name="Galagan J."/>
            <person name="Birren B."/>
        </authorList>
    </citation>
    <scope>NUCLEOTIDE SEQUENCE [LARGE SCALE GENOMIC DNA]</scope>
    <source>
        <strain evidence="5">D11</strain>
    </source>
</reference>
<dbReference type="GO" id="GO:0005524">
    <property type="term" value="F:ATP binding"/>
    <property type="evidence" value="ECO:0007669"/>
    <property type="project" value="UniProtKB-KW"/>
</dbReference>
<dbReference type="InterPro" id="IPR005216">
    <property type="entry name" value="Citrate_lyase_ligase"/>
</dbReference>
<sequence length="226" mass="25809">MENKRTGFSDYLDNLKKDLKVGKNIASLIMNANPFTLGHQYLVEKASSENDILHLFIVSDDSSLVPFEVRKKLVIEGTKHLKNICYHETGDYIISSATFPSYFQKDEVAVIESQANLDIEIFTKIAKVLNINRRYVGEEPNSLVTNIYNQTMLKKLPENNIECIVVPRKKYSDNVISASTVRQIIKNGNLEDLKSLVPETTYNYFLSDEAKAIIDKIRSQDNVIHY</sequence>
<reference evidence="4 5" key="2">
    <citation type="submission" date="2013-10" db="EMBL/GenBank/DDBJ databases">
        <title>The Genome Sequence of Fusobacterium nucleatum subsp. animalis D11.</title>
        <authorList>
            <consortium name="The Broad Institute Genomics Platform"/>
            <person name="Earl A."/>
            <person name="Ward D."/>
            <person name="Feldgarden M."/>
            <person name="Gevers D."/>
            <person name="Kostic A."/>
            <person name="Garrett W."/>
            <person name="Young S.K."/>
            <person name="Zeng Q."/>
            <person name="Gargeya S."/>
            <person name="Fitzgerald M."/>
            <person name="Abouelleil A."/>
            <person name="Alvarado L."/>
            <person name="Berlin A.M."/>
            <person name="Chapman S.B."/>
            <person name="Gainer-Dewar J."/>
            <person name="Goldberg J."/>
            <person name="Gnerre S."/>
            <person name="Griggs A."/>
            <person name="Gujja S."/>
            <person name="Hansen M."/>
            <person name="Howarth C."/>
            <person name="Imamovic A."/>
            <person name="Ireland A."/>
            <person name="Larimer J."/>
            <person name="McCowan C."/>
            <person name="Murphy C."/>
            <person name="Pearson M."/>
            <person name="Poon T.W."/>
            <person name="Priest M."/>
            <person name="Roberts A."/>
            <person name="Saif S."/>
            <person name="Shea T."/>
            <person name="Sykes S."/>
            <person name="Wortman J."/>
            <person name="Nusbaum C."/>
            <person name="Birren B."/>
        </authorList>
    </citation>
    <scope>NUCLEOTIDE SEQUENCE [LARGE SCALE GENOMIC DNA]</scope>
    <source>
        <strain evidence="4 5">D11</strain>
    </source>
</reference>
<keyword evidence="4" id="KW-0436">Ligase</keyword>
<name>A0A0K9CM76_9FUSO</name>
<dbReference type="Pfam" id="PF08218">
    <property type="entry name" value="Citrate_ly_lig"/>
    <property type="match status" value="1"/>
</dbReference>
<evidence type="ECO:0000259" key="3">
    <source>
        <dbReference type="SMART" id="SM00764"/>
    </source>
</evidence>
<comment type="caution">
    <text evidence="4">The sequence shown here is derived from an EMBL/GenBank/DDBJ whole genome shotgun (WGS) entry which is preliminary data.</text>
</comment>
<dbReference type="InterPro" id="IPR014729">
    <property type="entry name" value="Rossmann-like_a/b/a_fold"/>
</dbReference>
<keyword evidence="2" id="KW-0067">ATP-binding</keyword>
<dbReference type="Proteomes" id="UP000004650">
    <property type="component" value="Unassembled WGS sequence"/>
</dbReference>
<gene>
    <name evidence="4" type="ORF">PSAG_04565</name>
</gene>
<dbReference type="GO" id="GO:0008771">
    <property type="term" value="F:[citrate (pro-3S)-lyase] ligase activity"/>
    <property type="evidence" value="ECO:0007669"/>
    <property type="project" value="InterPro"/>
</dbReference>
<dbReference type="InterPro" id="IPR013166">
    <property type="entry name" value="Citrate_lyase_ligase_C"/>
</dbReference>
<organism evidence="4 5">
    <name type="scientific">Fusobacterium animalis D11</name>
    <dbReference type="NCBI Taxonomy" id="556264"/>
    <lineage>
        <taxon>Bacteria</taxon>
        <taxon>Fusobacteriati</taxon>
        <taxon>Fusobacteriota</taxon>
        <taxon>Fusobacteriia</taxon>
        <taxon>Fusobacteriales</taxon>
        <taxon>Fusobacteriaceae</taxon>
        <taxon>Fusobacterium</taxon>
    </lineage>
</organism>
<dbReference type="EMBL" id="ACDS02000020">
    <property type="protein sequence ID" value="KMV76064.1"/>
    <property type="molecule type" value="Genomic_DNA"/>
</dbReference>
<dbReference type="NCBIfam" id="TIGR00125">
    <property type="entry name" value="cyt_tran_rel"/>
    <property type="match status" value="1"/>
</dbReference>
<dbReference type="SMART" id="SM00764">
    <property type="entry name" value="Citrate_ly_lig"/>
    <property type="match status" value="1"/>
</dbReference>
<evidence type="ECO:0000313" key="5">
    <source>
        <dbReference type="Proteomes" id="UP000004650"/>
    </source>
</evidence>
<protein>
    <submittedName>
        <fullName evidence="4">[citrate (Pro-3S)-lyase] ligase</fullName>
    </submittedName>
</protein>
<dbReference type="InterPro" id="IPR004821">
    <property type="entry name" value="Cyt_trans-like"/>
</dbReference>
<keyword evidence="1" id="KW-0547">Nucleotide-binding</keyword>
<evidence type="ECO:0000256" key="2">
    <source>
        <dbReference type="ARBA" id="ARBA00022840"/>
    </source>
</evidence>
<dbReference type="PANTHER" id="PTHR40599">
    <property type="entry name" value="[CITRATE [PRO-3S]-LYASE] LIGASE"/>
    <property type="match status" value="1"/>
</dbReference>
<accession>A0A0K9CM76</accession>
<evidence type="ECO:0000313" key="4">
    <source>
        <dbReference type="EMBL" id="KMV76064.1"/>
    </source>
</evidence>